<dbReference type="CDD" id="cd04301">
    <property type="entry name" value="NAT_SF"/>
    <property type="match status" value="1"/>
</dbReference>
<proteinExistence type="predicted"/>
<reference evidence="4" key="1">
    <citation type="submission" date="2021-03" db="EMBL/GenBank/DDBJ databases">
        <title>Whole genome shotgun sequence of Actinoplanes auranticolor NBRC 12245.</title>
        <authorList>
            <person name="Komaki H."/>
            <person name="Tamura T."/>
        </authorList>
    </citation>
    <scope>NUCLEOTIDE SEQUENCE</scope>
    <source>
        <strain evidence="4">NBRC 12245</strain>
    </source>
</reference>
<dbReference type="PANTHER" id="PTHR43877">
    <property type="entry name" value="AMINOALKYLPHOSPHONATE N-ACETYLTRANSFERASE-RELATED-RELATED"/>
    <property type="match status" value="1"/>
</dbReference>
<evidence type="ECO:0000259" key="3">
    <source>
        <dbReference type="PROSITE" id="PS51186"/>
    </source>
</evidence>
<evidence type="ECO:0000313" key="4">
    <source>
        <dbReference type="EMBL" id="GIM77078.1"/>
    </source>
</evidence>
<organism evidence="4 5">
    <name type="scientific">Actinoplanes auranticolor</name>
    <dbReference type="NCBI Taxonomy" id="47988"/>
    <lineage>
        <taxon>Bacteria</taxon>
        <taxon>Bacillati</taxon>
        <taxon>Actinomycetota</taxon>
        <taxon>Actinomycetes</taxon>
        <taxon>Micromonosporales</taxon>
        <taxon>Micromonosporaceae</taxon>
        <taxon>Actinoplanes</taxon>
    </lineage>
</organism>
<gene>
    <name evidence="4" type="ORF">Aau02nite_74060</name>
</gene>
<keyword evidence="5" id="KW-1185">Reference proteome</keyword>
<dbReference type="InterPro" id="IPR000182">
    <property type="entry name" value="GNAT_dom"/>
</dbReference>
<dbReference type="PROSITE" id="PS51186">
    <property type="entry name" value="GNAT"/>
    <property type="match status" value="1"/>
</dbReference>
<dbReference type="Gene3D" id="3.40.630.30">
    <property type="match status" value="1"/>
</dbReference>
<accession>A0A919SU31</accession>
<dbReference type="GO" id="GO:0016747">
    <property type="term" value="F:acyltransferase activity, transferring groups other than amino-acyl groups"/>
    <property type="evidence" value="ECO:0007669"/>
    <property type="project" value="InterPro"/>
</dbReference>
<dbReference type="Proteomes" id="UP000681340">
    <property type="component" value="Unassembled WGS sequence"/>
</dbReference>
<evidence type="ECO:0000256" key="2">
    <source>
        <dbReference type="ARBA" id="ARBA00023315"/>
    </source>
</evidence>
<comment type="caution">
    <text evidence="4">The sequence shown here is derived from an EMBL/GenBank/DDBJ whole genome shotgun (WGS) entry which is preliminary data.</text>
</comment>
<evidence type="ECO:0000313" key="5">
    <source>
        <dbReference type="Proteomes" id="UP000681340"/>
    </source>
</evidence>
<dbReference type="Pfam" id="PF00583">
    <property type="entry name" value="Acetyltransf_1"/>
    <property type="match status" value="1"/>
</dbReference>
<keyword evidence="2" id="KW-0012">Acyltransferase</keyword>
<dbReference type="EMBL" id="BOQL01000066">
    <property type="protein sequence ID" value="GIM77078.1"/>
    <property type="molecule type" value="Genomic_DNA"/>
</dbReference>
<dbReference type="InterPro" id="IPR016181">
    <property type="entry name" value="Acyl_CoA_acyltransferase"/>
</dbReference>
<protein>
    <recommendedName>
        <fullName evidence="3">N-acetyltransferase domain-containing protein</fullName>
    </recommendedName>
</protein>
<sequence length="180" mass="20079">MRSGENEGQVFRNGIRVASPSDTSAVLMILNTAAERLWGLRIRQWPRSFPETAVEADLRAGNTWILMEDGRPAGTMTVRWADPLWPGDTSAAGYVHRLAVRRPRRGHGRVLLERAADLTLSHGRALLRLDCAAENTALRTYYERTGFVHRRDVAVALSPGFQLLGSPSRLSISLFEMALR</sequence>
<keyword evidence="1" id="KW-0808">Transferase</keyword>
<dbReference type="InterPro" id="IPR050832">
    <property type="entry name" value="Bact_Acetyltransf"/>
</dbReference>
<name>A0A919SU31_9ACTN</name>
<feature type="domain" description="N-acetyltransferase" evidence="3">
    <location>
        <begin position="25"/>
        <end position="180"/>
    </location>
</feature>
<dbReference type="AlphaFoldDB" id="A0A919SU31"/>
<evidence type="ECO:0000256" key="1">
    <source>
        <dbReference type="ARBA" id="ARBA00022679"/>
    </source>
</evidence>
<dbReference type="SUPFAM" id="SSF55729">
    <property type="entry name" value="Acyl-CoA N-acyltransferases (Nat)"/>
    <property type="match status" value="1"/>
</dbReference>